<dbReference type="SMART" id="SM00199">
    <property type="entry name" value="SCY"/>
    <property type="match status" value="1"/>
</dbReference>
<dbReference type="GO" id="GO:0008009">
    <property type="term" value="F:chemokine activity"/>
    <property type="evidence" value="ECO:0007669"/>
    <property type="project" value="InterPro"/>
</dbReference>
<reference evidence="8" key="1">
    <citation type="submission" date="2021-01" db="EMBL/GenBank/DDBJ databases">
        <authorList>
            <person name="Zahm M."/>
            <person name="Roques C."/>
            <person name="Cabau C."/>
            <person name="Klopp C."/>
            <person name="Donnadieu C."/>
            <person name="Jouanno E."/>
            <person name="Lampietro C."/>
            <person name="Louis A."/>
            <person name="Herpin A."/>
            <person name="Echchiki A."/>
            <person name="Berthelot C."/>
            <person name="Parey E."/>
            <person name="Roest-Crollius H."/>
            <person name="Braasch I."/>
            <person name="Postlethwait J."/>
            <person name="Bobe J."/>
            <person name="Montfort J."/>
            <person name="Bouchez O."/>
            <person name="Begum T."/>
            <person name="Mejri S."/>
            <person name="Adams A."/>
            <person name="Chen W.-J."/>
            <person name="Guiguen Y."/>
        </authorList>
    </citation>
    <scope>NUCLEOTIDE SEQUENCE</scope>
    <source>
        <strain evidence="8">YG-15Mar2019-1</strain>
        <tissue evidence="8">Brain</tissue>
    </source>
</reference>
<accession>A0A9D3PRG4</accession>
<dbReference type="InterPro" id="IPR036048">
    <property type="entry name" value="Interleukin_8-like_sf"/>
</dbReference>
<dbReference type="PANTHER" id="PTHR12015">
    <property type="entry name" value="SMALL INDUCIBLE CYTOKINE A"/>
    <property type="match status" value="1"/>
</dbReference>
<keyword evidence="3" id="KW-0202">Cytokine</keyword>
<dbReference type="Pfam" id="PF00048">
    <property type="entry name" value="IL8"/>
    <property type="match status" value="1"/>
</dbReference>
<evidence type="ECO:0000259" key="7">
    <source>
        <dbReference type="SMART" id="SM00199"/>
    </source>
</evidence>
<feature type="chain" id="PRO_5038624372" description="Chemokine interleukin-8-like domain-containing protein" evidence="6">
    <location>
        <begin position="19"/>
        <end position="97"/>
    </location>
</feature>
<organism evidence="8 9">
    <name type="scientific">Megalops atlanticus</name>
    <name type="common">Tarpon</name>
    <name type="synonym">Clupea gigantea</name>
    <dbReference type="NCBI Taxonomy" id="7932"/>
    <lineage>
        <taxon>Eukaryota</taxon>
        <taxon>Metazoa</taxon>
        <taxon>Chordata</taxon>
        <taxon>Craniata</taxon>
        <taxon>Vertebrata</taxon>
        <taxon>Euteleostomi</taxon>
        <taxon>Actinopterygii</taxon>
        <taxon>Neopterygii</taxon>
        <taxon>Teleostei</taxon>
        <taxon>Elopiformes</taxon>
        <taxon>Megalopidae</taxon>
        <taxon>Megalops</taxon>
    </lineage>
</organism>
<proteinExistence type="inferred from homology"/>
<keyword evidence="4" id="KW-0964">Secreted</keyword>
<sequence>MSTKVLLLLALAACVASSLRLEGGSSRCLCQRVHDSVGVSRKFIQRLEIIPPSNYCENMEIIVNMTDGKQRCLNPTSEKIKQLLNKLRQRRDRRETQ</sequence>
<dbReference type="EMBL" id="JAFDVH010000014">
    <property type="protein sequence ID" value="KAG7465164.1"/>
    <property type="molecule type" value="Genomic_DNA"/>
</dbReference>
<evidence type="ECO:0000256" key="2">
    <source>
        <dbReference type="ARBA" id="ARBA00010665"/>
    </source>
</evidence>
<evidence type="ECO:0000256" key="4">
    <source>
        <dbReference type="ARBA" id="ARBA00022525"/>
    </source>
</evidence>
<evidence type="ECO:0000256" key="1">
    <source>
        <dbReference type="ARBA" id="ARBA00004613"/>
    </source>
</evidence>
<gene>
    <name evidence="8" type="ORF">MATL_G00173370</name>
</gene>
<dbReference type="InterPro" id="IPR033899">
    <property type="entry name" value="CXC_Chemokine_domain"/>
</dbReference>
<feature type="domain" description="Chemokine interleukin-8-like" evidence="7">
    <location>
        <begin position="25"/>
        <end position="87"/>
    </location>
</feature>
<comment type="caution">
    <text evidence="8">The sequence shown here is derived from an EMBL/GenBank/DDBJ whole genome shotgun (WGS) entry which is preliminary data.</text>
</comment>
<dbReference type="PRINTS" id="PR00436">
    <property type="entry name" value="INTERLEUKIN8"/>
</dbReference>
<dbReference type="Proteomes" id="UP001046870">
    <property type="component" value="Chromosome 14"/>
</dbReference>
<dbReference type="OrthoDB" id="8872899at2759"/>
<dbReference type="AlphaFoldDB" id="A0A9D3PRG4"/>
<feature type="signal peptide" evidence="6">
    <location>
        <begin position="1"/>
        <end position="18"/>
    </location>
</feature>
<evidence type="ECO:0000313" key="9">
    <source>
        <dbReference type="Proteomes" id="UP001046870"/>
    </source>
</evidence>
<evidence type="ECO:0000256" key="3">
    <source>
        <dbReference type="ARBA" id="ARBA00022514"/>
    </source>
</evidence>
<protein>
    <recommendedName>
        <fullName evidence="7">Chemokine interleukin-8-like domain-containing protein</fullName>
    </recommendedName>
</protein>
<comment type="similarity">
    <text evidence="2">Belongs to the intercrine alpha (chemokine CxC) family.</text>
</comment>
<keyword evidence="9" id="KW-1185">Reference proteome</keyword>
<dbReference type="CDD" id="cd00273">
    <property type="entry name" value="Chemokine_CXC"/>
    <property type="match status" value="1"/>
</dbReference>
<dbReference type="GO" id="GO:0006955">
    <property type="term" value="P:immune response"/>
    <property type="evidence" value="ECO:0007669"/>
    <property type="project" value="InterPro"/>
</dbReference>
<dbReference type="FunFam" id="2.40.50.40:FF:000004">
    <property type="entry name" value="C-X-C motif chemokine"/>
    <property type="match status" value="1"/>
</dbReference>
<comment type="function">
    <text evidence="5">Ligand for cxcr3.2. Chemotactic for macrophages.</text>
</comment>
<dbReference type="GO" id="GO:0042056">
    <property type="term" value="F:chemoattractant activity"/>
    <property type="evidence" value="ECO:0007669"/>
    <property type="project" value="UniProtKB-ARBA"/>
</dbReference>
<dbReference type="InterPro" id="IPR039809">
    <property type="entry name" value="Chemokine_b/g/d"/>
</dbReference>
<comment type="subcellular location">
    <subcellularLocation>
        <location evidence="1">Secreted</location>
    </subcellularLocation>
</comment>
<evidence type="ECO:0000256" key="6">
    <source>
        <dbReference type="SAM" id="SignalP"/>
    </source>
</evidence>
<dbReference type="Gene3D" id="2.40.50.40">
    <property type="match status" value="1"/>
</dbReference>
<dbReference type="GO" id="GO:0005615">
    <property type="term" value="C:extracellular space"/>
    <property type="evidence" value="ECO:0007669"/>
    <property type="project" value="UniProtKB-KW"/>
</dbReference>
<keyword evidence="6" id="KW-0732">Signal</keyword>
<evidence type="ECO:0000313" key="8">
    <source>
        <dbReference type="EMBL" id="KAG7465164.1"/>
    </source>
</evidence>
<name>A0A9D3PRG4_MEGAT</name>
<dbReference type="InterPro" id="IPR001811">
    <property type="entry name" value="Chemokine_IL8-like_dom"/>
</dbReference>
<dbReference type="SUPFAM" id="SSF54117">
    <property type="entry name" value="Interleukin 8-like chemokines"/>
    <property type="match status" value="1"/>
</dbReference>
<evidence type="ECO:0000256" key="5">
    <source>
        <dbReference type="ARBA" id="ARBA00054901"/>
    </source>
</evidence>
<dbReference type="GO" id="GO:0006952">
    <property type="term" value="P:defense response"/>
    <property type="evidence" value="ECO:0007669"/>
    <property type="project" value="InterPro"/>
</dbReference>